<dbReference type="Proteomes" id="UP000095439">
    <property type="component" value="Unassembled WGS sequence"/>
</dbReference>
<dbReference type="PROSITE" id="PS50943">
    <property type="entry name" value="HTH_CROC1"/>
    <property type="match status" value="1"/>
</dbReference>
<dbReference type="Pfam" id="PF01381">
    <property type="entry name" value="HTH_3"/>
    <property type="match status" value="1"/>
</dbReference>
<dbReference type="InterPro" id="IPR001387">
    <property type="entry name" value="Cro/C1-type_HTH"/>
</dbReference>
<dbReference type="GO" id="GO:0003677">
    <property type="term" value="F:DNA binding"/>
    <property type="evidence" value="ECO:0007669"/>
    <property type="project" value="InterPro"/>
</dbReference>
<dbReference type="RefSeq" id="WP_330376723.1">
    <property type="nucleotide sequence ID" value="NZ_CABIWY010000005.1"/>
</dbReference>
<dbReference type="SUPFAM" id="SSF47413">
    <property type="entry name" value="lambda repressor-like DNA-binding domains"/>
    <property type="match status" value="1"/>
</dbReference>
<evidence type="ECO:0000259" key="1">
    <source>
        <dbReference type="PROSITE" id="PS50943"/>
    </source>
</evidence>
<proteinExistence type="predicted"/>
<evidence type="ECO:0000313" key="2">
    <source>
        <dbReference type="EMBL" id="CUN75343.1"/>
    </source>
</evidence>
<name>A0A173ZHU0_9FIRM</name>
<reference evidence="2 3" key="1">
    <citation type="submission" date="2015-09" db="EMBL/GenBank/DDBJ databases">
        <authorList>
            <consortium name="Pathogen Informatics"/>
        </authorList>
    </citation>
    <scope>NUCLEOTIDE SEQUENCE [LARGE SCALE GENOMIC DNA]</scope>
    <source>
        <strain evidence="2 3">2789STDY5608866</strain>
    </source>
</reference>
<gene>
    <name evidence="2" type="ORF">ERS852423_01344</name>
</gene>
<dbReference type="EMBL" id="CYYY01000005">
    <property type="protein sequence ID" value="CUN75343.1"/>
    <property type="molecule type" value="Genomic_DNA"/>
</dbReference>
<dbReference type="AlphaFoldDB" id="A0A173ZHU0"/>
<evidence type="ECO:0000313" key="3">
    <source>
        <dbReference type="Proteomes" id="UP000095439"/>
    </source>
</evidence>
<protein>
    <recommendedName>
        <fullName evidence="1">HTH cro/C1-type domain-containing protein</fullName>
    </recommendedName>
</protein>
<organism evidence="2 3">
    <name type="scientific">Dorea longicatena</name>
    <dbReference type="NCBI Taxonomy" id="88431"/>
    <lineage>
        <taxon>Bacteria</taxon>
        <taxon>Bacillati</taxon>
        <taxon>Bacillota</taxon>
        <taxon>Clostridia</taxon>
        <taxon>Lachnospirales</taxon>
        <taxon>Lachnospiraceae</taxon>
        <taxon>Dorea</taxon>
    </lineage>
</organism>
<dbReference type="Gene3D" id="1.10.260.40">
    <property type="entry name" value="lambda repressor-like DNA-binding domains"/>
    <property type="match status" value="1"/>
</dbReference>
<sequence length="85" mass="9694">MTVEEMKKKKTELGFSCEQISDRSGVPLGTVQKIFSGITKRPRYDTICQLEKAFPMEHIIFTDNHGRDYKASGKVFVEKSKANTH</sequence>
<dbReference type="InterPro" id="IPR010982">
    <property type="entry name" value="Lambda_DNA-bd_dom_sf"/>
</dbReference>
<accession>A0A173ZHU0</accession>
<feature type="domain" description="HTH cro/C1-type" evidence="1">
    <location>
        <begin position="6"/>
        <end position="61"/>
    </location>
</feature>